<dbReference type="RefSeq" id="WP_379653010.1">
    <property type="nucleotide sequence ID" value="NZ_JBHTMB010000141.1"/>
</dbReference>
<dbReference type="InterPro" id="IPR014710">
    <property type="entry name" value="RmlC-like_jellyroll"/>
</dbReference>
<dbReference type="EMBL" id="JBHTMB010000141">
    <property type="protein sequence ID" value="MFD1234927.1"/>
    <property type="molecule type" value="Genomic_DNA"/>
</dbReference>
<evidence type="ECO:0000313" key="4">
    <source>
        <dbReference type="Proteomes" id="UP001597182"/>
    </source>
</evidence>
<dbReference type="InterPro" id="IPR013096">
    <property type="entry name" value="Cupin_2"/>
</dbReference>
<feature type="region of interest" description="Disordered" evidence="1">
    <location>
        <begin position="102"/>
        <end position="183"/>
    </location>
</feature>
<dbReference type="InterPro" id="IPR052535">
    <property type="entry name" value="Bacilysin_H2HPP_isomerase"/>
</dbReference>
<sequence length="327" mass="35958">MPGLAFRPVLGEQMMTNFVHFEPNTEAPVHQHEEEQIVIVLDGEFEFELDGEVRVMRAGDVAVIPPWVPHGARTRDTRCDEIDVFNPPRKTLVEHLRRQACRGHGPGLTRGRASGGAYRRRLKGTAASSRLSARRQGSAGSGPGRVRHRCPRRSCGDARRRRTDRRQGADEPPRAGGSGRGHTSALLLARCRAWRRHPTRASCDIASPAASMVVNESRRGPTRPDGQGAPVVSGIRGSRCGTWRSDLIARRRAAGADDAHPGIRRDGPRQVRPGRSAAKPQGPMSRRAGEECVVRVRPTCGRGHLGRRWRPVTQPLRRPGPSLDGVR</sequence>
<feature type="domain" description="Cupin type-2" evidence="2">
    <location>
        <begin position="18"/>
        <end position="76"/>
    </location>
</feature>
<gene>
    <name evidence="3" type="ORF">ACFQ34_16670</name>
</gene>
<feature type="region of interest" description="Disordered" evidence="1">
    <location>
        <begin position="302"/>
        <end position="327"/>
    </location>
</feature>
<dbReference type="InterPro" id="IPR011051">
    <property type="entry name" value="RmlC_Cupin_sf"/>
</dbReference>
<organism evidence="3 4">
    <name type="scientific">Pseudonocardia benzenivorans</name>
    <dbReference type="NCBI Taxonomy" id="228005"/>
    <lineage>
        <taxon>Bacteria</taxon>
        <taxon>Bacillati</taxon>
        <taxon>Actinomycetota</taxon>
        <taxon>Actinomycetes</taxon>
        <taxon>Pseudonocardiales</taxon>
        <taxon>Pseudonocardiaceae</taxon>
        <taxon>Pseudonocardia</taxon>
    </lineage>
</organism>
<feature type="compositionally biased region" description="Basic and acidic residues" evidence="1">
    <location>
        <begin position="254"/>
        <end position="269"/>
    </location>
</feature>
<protein>
    <submittedName>
        <fullName evidence="3">Cupin domain-containing protein</fullName>
    </submittedName>
</protein>
<comment type="caution">
    <text evidence="3">The sequence shown here is derived from an EMBL/GenBank/DDBJ whole genome shotgun (WGS) entry which is preliminary data.</text>
</comment>
<dbReference type="SUPFAM" id="SSF51182">
    <property type="entry name" value="RmlC-like cupins"/>
    <property type="match status" value="1"/>
</dbReference>
<name>A0ABW3VI04_9PSEU</name>
<evidence type="ECO:0000259" key="2">
    <source>
        <dbReference type="Pfam" id="PF07883"/>
    </source>
</evidence>
<evidence type="ECO:0000256" key="1">
    <source>
        <dbReference type="SAM" id="MobiDB-lite"/>
    </source>
</evidence>
<dbReference type="Gene3D" id="2.60.120.10">
    <property type="entry name" value="Jelly Rolls"/>
    <property type="match status" value="1"/>
</dbReference>
<dbReference type="CDD" id="cd02238">
    <property type="entry name" value="cupin_KdgF"/>
    <property type="match status" value="1"/>
</dbReference>
<feature type="region of interest" description="Disordered" evidence="1">
    <location>
        <begin position="252"/>
        <end position="290"/>
    </location>
</feature>
<accession>A0ABW3VI04</accession>
<dbReference type="PANTHER" id="PTHR40112">
    <property type="entry name" value="H2HPP ISOMERASE"/>
    <property type="match status" value="1"/>
</dbReference>
<reference evidence="4" key="1">
    <citation type="journal article" date="2019" name="Int. J. Syst. Evol. Microbiol.">
        <title>The Global Catalogue of Microorganisms (GCM) 10K type strain sequencing project: providing services to taxonomists for standard genome sequencing and annotation.</title>
        <authorList>
            <consortium name="The Broad Institute Genomics Platform"/>
            <consortium name="The Broad Institute Genome Sequencing Center for Infectious Disease"/>
            <person name="Wu L."/>
            <person name="Ma J."/>
        </authorList>
    </citation>
    <scope>NUCLEOTIDE SEQUENCE [LARGE SCALE GENOMIC DNA]</scope>
    <source>
        <strain evidence="4">CCUG 49018</strain>
    </source>
</reference>
<dbReference type="Pfam" id="PF07883">
    <property type="entry name" value="Cupin_2"/>
    <property type="match status" value="1"/>
</dbReference>
<proteinExistence type="predicted"/>
<evidence type="ECO:0000313" key="3">
    <source>
        <dbReference type="EMBL" id="MFD1234927.1"/>
    </source>
</evidence>
<dbReference type="PANTHER" id="PTHR40112:SF1">
    <property type="entry name" value="H2HPP ISOMERASE"/>
    <property type="match status" value="1"/>
</dbReference>
<dbReference type="Proteomes" id="UP001597182">
    <property type="component" value="Unassembled WGS sequence"/>
</dbReference>
<feature type="region of interest" description="Disordered" evidence="1">
    <location>
        <begin position="216"/>
        <end position="237"/>
    </location>
</feature>
<keyword evidence="4" id="KW-1185">Reference proteome</keyword>